<evidence type="ECO:0000313" key="2">
    <source>
        <dbReference type="EMBL" id="MCV2887722.1"/>
    </source>
</evidence>
<evidence type="ECO:0000256" key="1">
    <source>
        <dbReference type="ARBA" id="ARBA00022649"/>
    </source>
</evidence>
<gene>
    <name evidence="2" type="ORF">OE747_05185</name>
</gene>
<comment type="caution">
    <text evidence="2">The sequence shown here is derived from an EMBL/GenBank/DDBJ whole genome shotgun (WGS) entry which is preliminary data.</text>
</comment>
<sequence length="140" mass="14986">MRLLPAVVDAFLYQPGVRGSWRCPKLVIGDLNPASAEFVLQSITVYFSGTTTEGGTMVAATKRKTSLTLNAEALDRAKDLGINVSAVAEAALIKAVAEARRKKWLDENADAFAAQSDWHQCNGHPLADIMTAPGAPTWST</sequence>
<organism evidence="2 3">
    <name type="scientific">Ruegeria aquimaris</name>
    <dbReference type="NCBI Taxonomy" id="2984333"/>
    <lineage>
        <taxon>Bacteria</taxon>
        <taxon>Pseudomonadati</taxon>
        <taxon>Pseudomonadota</taxon>
        <taxon>Alphaproteobacteria</taxon>
        <taxon>Rhodobacterales</taxon>
        <taxon>Roseobacteraceae</taxon>
        <taxon>Ruegeria</taxon>
    </lineage>
</organism>
<protein>
    <submittedName>
        <fullName evidence="2">Type II toxin-antitoxin system CcdA family antitoxin</fullName>
    </submittedName>
</protein>
<name>A0ABT3AHH1_9RHOB</name>
<dbReference type="InterPro" id="IPR009956">
    <property type="entry name" value="Post-segregation_anti-tox_CcdA"/>
</dbReference>
<keyword evidence="1" id="KW-1277">Toxin-antitoxin system</keyword>
<reference evidence="2 3" key="1">
    <citation type="submission" date="2022-10" db="EMBL/GenBank/DDBJ databases">
        <title>Ruegeria sp. nov., isolated from ocean surface sediments.</title>
        <authorList>
            <person name="He W."/>
            <person name="Xue H.-P."/>
            <person name="Zhang D.-F."/>
        </authorList>
    </citation>
    <scope>NUCLEOTIDE SEQUENCE [LARGE SCALE GENOMIC DNA]</scope>
    <source>
        <strain evidence="2 3">XHP0148</strain>
    </source>
</reference>
<accession>A0ABT3AHH1</accession>
<keyword evidence="3" id="KW-1185">Reference proteome</keyword>
<dbReference type="Proteomes" id="UP001320899">
    <property type="component" value="Unassembled WGS sequence"/>
</dbReference>
<dbReference type="EMBL" id="JAOWLB010000003">
    <property type="protein sequence ID" value="MCV2887722.1"/>
    <property type="molecule type" value="Genomic_DNA"/>
</dbReference>
<evidence type="ECO:0000313" key="3">
    <source>
        <dbReference type="Proteomes" id="UP001320899"/>
    </source>
</evidence>
<dbReference type="RefSeq" id="WP_263827547.1">
    <property type="nucleotide sequence ID" value="NZ_JAOWLB010000003.1"/>
</dbReference>
<dbReference type="Pfam" id="PF07362">
    <property type="entry name" value="CcdA"/>
    <property type="match status" value="1"/>
</dbReference>
<proteinExistence type="predicted"/>